<keyword evidence="2" id="KW-1185">Reference proteome</keyword>
<dbReference type="OrthoDB" id="5771171at2"/>
<dbReference type="SUPFAM" id="SSF46785">
    <property type="entry name" value="Winged helix' DNA-binding domain"/>
    <property type="match status" value="1"/>
</dbReference>
<reference evidence="1 2" key="1">
    <citation type="submission" date="2018-01" db="EMBL/GenBank/DDBJ databases">
        <title>The complete genome sequence of Chromatium okenii LaCa, a purple sulfur bacterium with a turbulent life.</title>
        <authorList>
            <person name="Luedin S.M."/>
            <person name="Liechti N."/>
            <person name="Storelli N."/>
            <person name="Danza F."/>
            <person name="Wittwer M."/>
            <person name="Pothier J.F."/>
            <person name="Tonolla M.A."/>
        </authorList>
    </citation>
    <scope>NUCLEOTIDE SEQUENCE [LARGE SCALE GENOMIC DNA]</scope>
    <source>
        <strain evidence="1 2">LaCa</strain>
    </source>
</reference>
<sequence>MKAIIEVAPFGAVFDAALADLAAGGNPNYILSFNSVETLFSDITPARLELINLLARIGCCSVIKLAQMTQRDEAIIHADVTRLIELGLIEQQDDTNIGVPFETLEIHMTLAHAA</sequence>
<gene>
    <name evidence="1" type="ORF">CXB77_04910</name>
</gene>
<dbReference type="RefSeq" id="WP_105073026.1">
    <property type="nucleotide sequence ID" value="NZ_JAFLKP010000168.1"/>
</dbReference>
<accession>A0A2S7XTY3</accession>
<proteinExistence type="predicted"/>
<dbReference type="Proteomes" id="UP000239936">
    <property type="component" value="Unassembled WGS sequence"/>
</dbReference>
<dbReference type="Pfam" id="PF25212">
    <property type="entry name" value="HVO_A0114"/>
    <property type="match status" value="1"/>
</dbReference>
<evidence type="ECO:0000313" key="2">
    <source>
        <dbReference type="Proteomes" id="UP000239936"/>
    </source>
</evidence>
<dbReference type="AlphaFoldDB" id="A0A2S7XTY3"/>
<name>A0A2S7XTY3_9GAMM</name>
<organism evidence="1 2">
    <name type="scientific">Chromatium okenii</name>
    <dbReference type="NCBI Taxonomy" id="61644"/>
    <lineage>
        <taxon>Bacteria</taxon>
        <taxon>Pseudomonadati</taxon>
        <taxon>Pseudomonadota</taxon>
        <taxon>Gammaproteobacteria</taxon>
        <taxon>Chromatiales</taxon>
        <taxon>Chromatiaceae</taxon>
        <taxon>Chromatium</taxon>
    </lineage>
</organism>
<protein>
    <submittedName>
        <fullName evidence="1">Transcriptional regulator</fullName>
    </submittedName>
</protein>
<comment type="caution">
    <text evidence="1">The sequence shown here is derived from an EMBL/GenBank/DDBJ whole genome shotgun (WGS) entry which is preliminary data.</text>
</comment>
<dbReference type="EMBL" id="PPGH01000023">
    <property type="protein sequence ID" value="PQJ96948.1"/>
    <property type="molecule type" value="Genomic_DNA"/>
</dbReference>
<dbReference type="InterPro" id="IPR036390">
    <property type="entry name" value="WH_DNA-bd_sf"/>
</dbReference>
<evidence type="ECO:0000313" key="1">
    <source>
        <dbReference type="EMBL" id="PQJ96948.1"/>
    </source>
</evidence>